<dbReference type="GO" id="GO:0010468">
    <property type="term" value="P:regulation of gene expression"/>
    <property type="evidence" value="ECO:0007669"/>
    <property type="project" value="UniProtKB-ARBA"/>
</dbReference>
<dbReference type="OrthoDB" id="6407164at2759"/>
<feature type="compositionally biased region" description="Basic and acidic residues" evidence="4">
    <location>
        <begin position="499"/>
        <end position="526"/>
    </location>
</feature>
<evidence type="ECO:0000313" key="6">
    <source>
        <dbReference type="EMBL" id="KAG2190195.1"/>
    </source>
</evidence>
<sequence>MKRSNDSQQQSYQDDNKKPRYSTATTNYNDVYAQYGMMPQYGQANPFTQGTASSTAYGGFGQPGASMYSMGYGNPQAMMAGQYGGAYPQSFNAGAGGYPTAGNMMPAEPSRTIYLGNVHKDMNPHDILKCVHSGNIDSFRAVPEKNCAFLTFVEPASAQMFYQEFLTKKLVVGETEIKIGWGKPNTMPHAMKMQIQSGATRNVYLGRLTETDTEESIRSALSTFGPIEQIKLLREKNIAFVHFLSIAAATKCITTLPADPAWKTKRVNYGKDHCSDMADQFNSVGAYGNPYGAVGGFGFDPYGLNAGYAMQNSTVQRTLYFGNVHPEATCEDLCNIIRGGALLQIRFFPDKRIAFVSFMDAETAMTVYNHAATTGFVIKGRKVRVGWGKPNSIPPQVAIAFQNGATRNIYIGGIDDNFSVEKLRTDFSEFGEVELVNVFKEKNCAFVNFTSIVNAMSALKGIKSKPDYADLKVNYGKDRCSNPWKVMRKQKAAGNSTVDTKKTAEDEHDNSDTDDIKLEKAEDNEN</sequence>
<evidence type="ECO:0000256" key="1">
    <source>
        <dbReference type="ARBA" id="ARBA00022737"/>
    </source>
</evidence>
<protein>
    <recommendedName>
        <fullName evidence="5">RRM domain-containing protein</fullName>
    </recommendedName>
</protein>
<comment type="caution">
    <text evidence="6">The sequence shown here is derived from an EMBL/GenBank/DDBJ whole genome shotgun (WGS) entry which is preliminary data.</text>
</comment>
<organism evidence="6 7">
    <name type="scientific">Mucor plumbeus</name>
    <dbReference type="NCBI Taxonomy" id="97098"/>
    <lineage>
        <taxon>Eukaryota</taxon>
        <taxon>Fungi</taxon>
        <taxon>Fungi incertae sedis</taxon>
        <taxon>Mucoromycota</taxon>
        <taxon>Mucoromycotina</taxon>
        <taxon>Mucoromycetes</taxon>
        <taxon>Mucorales</taxon>
        <taxon>Mucorineae</taxon>
        <taxon>Mucoraceae</taxon>
        <taxon>Mucor</taxon>
    </lineage>
</organism>
<dbReference type="InterPro" id="IPR000504">
    <property type="entry name" value="RRM_dom"/>
</dbReference>
<evidence type="ECO:0000259" key="5">
    <source>
        <dbReference type="PROSITE" id="PS50102"/>
    </source>
</evidence>
<feature type="domain" description="RRM" evidence="5">
    <location>
        <begin position="201"/>
        <end position="272"/>
    </location>
</feature>
<dbReference type="InterPro" id="IPR039171">
    <property type="entry name" value="Cwc2/Slt11"/>
</dbReference>
<dbReference type="GO" id="GO:0051252">
    <property type="term" value="P:regulation of RNA metabolic process"/>
    <property type="evidence" value="ECO:0007669"/>
    <property type="project" value="UniProtKB-ARBA"/>
</dbReference>
<feature type="region of interest" description="Disordered" evidence="4">
    <location>
        <begin position="1"/>
        <end position="23"/>
    </location>
</feature>
<evidence type="ECO:0000313" key="7">
    <source>
        <dbReference type="Proteomes" id="UP000650833"/>
    </source>
</evidence>
<feature type="region of interest" description="Disordered" evidence="4">
    <location>
        <begin position="487"/>
        <end position="526"/>
    </location>
</feature>
<dbReference type="Proteomes" id="UP000650833">
    <property type="component" value="Unassembled WGS sequence"/>
</dbReference>
<dbReference type="PROSITE" id="PS50102">
    <property type="entry name" value="RRM"/>
    <property type="match status" value="4"/>
</dbReference>
<feature type="domain" description="RRM" evidence="5">
    <location>
        <begin position="317"/>
        <end position="390"/>
    </location>
</feature>
<dbReference type="PANTHER" id="PTHR14089:SF8">
    <property type="entry name" value="RNA-BINDING PROTEIN MRN1"/>
    <property type="match status" value="1"/>
</dbReference>
<keyword evidence="1" id="KW-0677">Repeat</keyword>
<feature type="compositionally biased region" description="Low complexity" evidence="4">
    <location>
        <begin position="1"/>
        <end position="13"/>
    </location>
</feature>
<evidence type="ECO:0000256" key="4">
    <source>
        <dbReference type="SAM" id="MobiDB-lite"/>
    </source>
</evidence>
<reference evidence="6" key="1">
    <citation type="submission" date="2020-12" db="EMBL/GenBank/DDBJ databases">
        <title>Metabolic potential, ecology and presence of endohyphal bacteria is reflected in genomic diversity of Mucoromycotina.</title>
        <authorList>
            <person name="Muszewska A."/>
            <person name="Okrasinska A."/>
            <person name="Steczkiewicz K."/>
            <person name="Drgas O."/>
            <person name="Orlowska M."/>
            <person name="Perlinska-Lenart U."/>
            <person name="Aleksandrzak-Piekarczyk T."/>
            <person name="Szatraj K."/>
            <person name="Zielenkiewicz U."/>
            <person name="Pilsyk S."/>
            <person name="Malc E."/>
            <person name="Mieczkowski P."/>
            <person name="Kruszewska J.S."/>
            <person name="Biernat P."/>
            <person name="Pawlowska J."/>
        </authorList>
    </citation>
    <scope>NUCLEOTIDE SEQUENCE</scope>
    <source>
        <strain evidence="6">CBS 226.32</strain>
    </source>
</reference>
<name>A0A8H7QDP2_9FUNG</name>
<keyword evidence="7" id="KW-1185">Reference proteome</keyword>
<dbReference type="PANTHER" id="PTHR14089">
    <property type="entry name" value="PRE-MRNA-SPLICING FACTOR RBM22"/>
    <property type="match status" value="1"/>
</dbReference>
<dbReference type="InterPro" id="IPR035979">
    <property type="entry name" value="RBD_domain_sf"/>
</dbReference>
<dbReference type="SUPFAM" id="SSF54928">
    <property type="entry name" value="RNA-binding domain, RBD"/>
    <property type="match status" value="2"/>
</dbReference>
<accession>A0A8H7QDP2</accession>
<dbReference type="GO" id="GO:0003729">
    <property type="term" value="F:mRNA binding"/>
    <property type="evidence" value="ECO:0007669"/>
    <property type="project" value="TreeGrafter"/>
</dbReference>
<dbReference type="GO" id="GO:0010494">
    <property type="term" value="C:cytoplasmic stress granule"/>
    <property type="evidence" value="ECO:0007669"/>
    <property type="project" value="TreeGrafter"/>
</dbReference>
<dbReference type="GO" id="GO:0000398">
    <property type="term" value="P:mRNA splicing, via spliceosome"/>
    <property type="evidence" value="ECO:0007669"/>
    <property type="project" value="TreeGrafter"/>
</dbReference>
<proteinExistence type="predicted"/>
<gene>
    <name evidence="6" type="ORF">INT46_001221</name>
</gene>
<dbReference type="AlphaFoldDB" id="A0A8H7QDP2"/>
<keyword evidence="2 3" id="KW-0694">RNA-binding</keyword>
<evidence type="ECO:0000256" key="3">
    <source>
        <dbReference type="PROSITE-ProRule" id="PRU00176"/>
    </source>
</evidence>
<feature type="domain" description="RRM" evidence="5">
    <location>
        <begin position="111"/>
        <end position="184"/>
    </location>
</feature>
<dbReference type="Pfam" id="PF00076">
    <property type="entry name" value="RRM_1"/>
    <property type="match status" value="2"/>
</dbReference>
<dbReference type="FunFam" id="3.30.70.330:FF:000120">
    <property type="entry name" value="Negative regulator of differentiation 1"/>
    <property type="match status" value="2"/>
</dbReference>
<dbReference type="InterPro" id="IPR012677">
    <property type="entry name" value="Nucleotide-bd_a/b_plait_sf"/>
</dbReference>
<dbReference type="Gene3D" id="3.30.70.330">
    <property type="match status" value="4"/>
</dbReference>
<feature type="domain" description="RRM" evidence="5">
    <location>
        <begin position="407"/>
        <end position="478"/>
    </location>
</feature>
<evidence type="ECO:0000256" key="2">
    <source>
        <dbReference type="ARBA" id="ARBA00022884"/>
    </source>
</evidence>
<dbReference type="EMBL" id="JAEPRC010001031">
    <property type="protein sequence ID" value="KAG2190195.1"/>
    <property type="molecule type" value="Genomic_DNA"/>
</dbReference>
<dbReference type="SMART" id="SM00360">
    <property type="entry name" value="RRM"/>
    <property type="match status" value="4"/>
</dbReference>